<keyword evidence="3" id="KW-1185">Reference proteome</keyword>
<gene>
    <name evidence="2" type="ORF">SVIO_005980</name>
</gene>
<evidence type="ECO:0000313" key="2">
    <source>
        <dbReference type="EMBL" id="GDY49975.1"/>
    </source>
</evidence>
<evidence type="ECO:0000259" key="1">
    <source>
        <dbReference type="PROSITE" id="PS51332"/>
    </source>
</evidence>
<dbReference type="InterPro" id="IPR006158">
    <property type="entry name" value="Cobalamin-bd"/>
</dbReference>
<dbReference type="RefSeq" id="WP_344598529.1">
    <property type="nucleotide sequence ID" value="NZ_BAAASO010000072.1"/>
</dbReference>
<dbReference type="PROSITE" id="PS51332">
    <property type="entry name" value="B12_BINDING"/>
    <property type="match status" value="1"/>
</dbReference>
<sequence>MNRPMEPVPARAADRCPPAARAGTVVVSSVSSDAHTWNLVFLQLLIEELGYTVLNLGPCVPDDLLIEECCRIAPVMVVISSVNGHGREEGLRLIDRLRARPELAATPVVIGGKLGIEHEAAAGQTEALLDAGFDAVFADGPGAADFRTLLASMAPRAGELAGDGGRT</sequence>
<dbReference type="Gene3D" id="3.40.50.280">
    <property type="entry name" value="Cobalamin-binding domain"/>
    <property type="match status" value="1"/>
</dbReference>
<dbReference type="GO" id="GO:0031419">
    <property type="term" value="F:cobalamin binding"/>
    <property type="evidence" value="ECO:0007669"/>
    <property type="project" value="InterPro"/>
</dbReference>
<evidence type="ECO:0000313" key="3">
    <source>
        <dbReference type="Proteomes" id="UP000301309"/>
    </source>
</evidence>
<dbReference type="Proteomes" id="UP000301309">
    <property type="component" value="Unassembled WGS sequence"/>
</dbReference>
<accession>A0A4D4KM37</accession>
<dbReference type="SUPFAM" id="SSF52242">
    <property type="entry name" value="Cobalamin (vitamin B12)-binding domain"/>
    <property type="match status" value="1"/>
</dbReference>
<dbReference type="GO" id="GO:0046872">
    <property type="term" value="F:metal ion binding"/>
    <property type="evidence" value="ECO:0007669"/>
    <property type="project" value="InterPro"/>
</dbReference>
<reference evidence="2 3" key="1">
    <citation type="journal article" date="2020" name="Int. J. Syst. Evol. Microbiol.">
        <title>Reclassification of Streptomyces castelarensis and Streptomyces sporoclivatus as later heterotypic synonyms of Streptomyces antimycoticus.</title>
        <authorList>
            <person name="Komaki H."/>
            <person name="Tamura T."/>
        </authorList>
    </citation>
    <scope>NUCLEOTIDE SEQUENCE [LARGE SCALE GENOMIC DNA]</scope>
    <source>
        <strain evidence="2 3">NBRC 13459</strain>
    </source>
</reference>
<dbReference type="Pfam" id="PF02310">
    <property type="entry name" value="B12-binding"/>
    <property type="match status" value="1"/>
</dbReference>
<comment type="caution">
    <text evidence="2">The sequence shown here is derived from an EMBL/GenBank/DDBJ whole genome shotgun (WGS) entry which is preliminary data.</text>
</comment>
<proteinExistence type="predicted"/>
<dbReference type="InterPro" id="IPR036724">
    <property type="entry name" value="Cobalamin-bd_sf"/>
</dbReference>
<protein>
    <submittedName>
        <fullName evidence="2">Methylaspartate mutase</fullName>
    </submittedName>
</protein>
<feature type="domain" description="B12-binding" evidence="1">
    <location>
        <begin position="22"/>
        <end position="160"/>
    </location>
</feature>
<dbReference type="AlphaFoldDB" id="A0A4D4KM37"/>
<dbReference type="CDD" id="cd02065">
    <property type="entry name" value="B12-binding_like"/>
    <property type="match status" value="1"/>
</dbReference>
<name>A0A4D4KM37_STRVO</name>
<dbReference type="EMBL" id="BJHW01000001">
    <property type="protein sequence ID" value="GDY49975.1"/>
    <property type="molecule type" value="Genomic_DNA"/>
</dbReference>
<organism evidence="2 3">
    <name type="scientific">Streptomyces violaceusniger</name>
    <dbReference type="NCBI Taxonomy" id="68280"/>
    <lineage>
        <taxon>Bacteria</taxon>
        <taxon>Bacillati</taxon>
        <taxon>Actinomycetota</taxon>
        <taxon>Actinomycetes</taxon>
        <taxon>Kitasatosporales</taxon>
        <taxon>Streptomycetaceae</taxon>
        <taxon>Streptomyces</taxon>
        <taxon>Streptomyces violaceusniger group</taxon>
    </lineage>
</organism>